<reference evidence="11" key="1">
    <citation type="submission" date="2017-02" db="UniProtKB">
        <authorList>
            <consortium name="WormBaseParasite"/>
        </authorList>
    </citation>
    <scope>IDENTIFICATION</scope>
</reference>
<dbReference type="SUPFAM" id="SSF50911">
    <property type="entry name" value="Mannose 6-phosphate receptor domain"/>
    <property type="match status" value="2"/>
</dbReference>
<dbReference type="InterPro" id="IPR012913">
    <property type="entry name" value="OS9-like_dom"/>
</dbReference>
<organism evidence="11">
    <name type="scientific">Enterobius vermicularis</name>
    <name type="common">Human pinworm</name>
    <dbReference type="NCBI Taxonomy" id="51028"/>
    <lineage>
        <taxon>Eukaryota</taxon>
        <taxon>Metazoa</taxon>
        <taxon>Ecdysozoa</taxon>
        <taxon>Nematoda</taxon>
        <taxon>Chromadorea</taxon>
        <taxon>Rhabditida</taxon>
        <taxon>Spirurina</taxon>
        <taxon>Oxyuridomorpha</taxon>
        <taxon>Oxyuroidea</taxon>
        <taxon>Oxyuridae</taxon>
        <taxon>Enterobius</taxon>
    </lineage>
</organism>
<dbReference type="WBParaSite" id="EVEC_0000387901-mRNA-1">
    <property type="protein sequence ID" value="EVEC_0000387901-mRNA-1"/>
    <property type="gene ID" value="EVEC_0000387901"/>
</dbReference>
<reference evidence="9 10" key="2">
    <citation type="submission" date="2018-10" db="EMBL/GenBank/DDBJ databases">
        <authorList>
            <consortium name="Pathogen Informatics"/>
        </authorList>
    </citation>
    <scope>NUCLEOTIDE SEQUENCE [LARGE SCALE GENOMIC DNA]</scope>
</reference>
<sequence length="423" mass="48876">MYLKYYSFASIIFIVPKTFLVYSYNFEADDSVHYRYYLFYLLEASIKFLRILSRDSTASSSVVYMTSTDKNRYVCEVPNVYRGPSPAKLIEPLHQERVCSYWLDVYWTYELCHGRYVLQFHEEKETSRRARTEYYLGSYSRDVAKTNFNKHSPPIRRIDDRDLAYFPVTYKHGTVCDLTGKPRTTVVMYVCKEDGKDGIYAFAETSSCNYEMIVFTDLLCAHPAFKPAVASEYAIKCYSKDPNNGTIKPVPLLKMEEEDATARERVSFKVQDTFGKSVSMLFKVIHDRQSILVENRVLFSGKSCLYGGGTGWWKYEFCYGKSVTQYHEDAKNGRVEILLGRFNEEIQNSVEVRLRCSQLRGSNTAVSLSLVEPTTCQYILRAESSRFCDILQQADKYGLFKLPESVLSSGKNLEEPSRAHKEL</sequence>
<dbReference type="GO" id="GO:0030968">
    <property type="term" value="P:endoplasmic reticulum unfolded protein response"/>
    <property type="evidence" value="ECO:0007669"/>
    <property type="project" value="InterPro"/>
</dbReference>
<name>A0A0N4V1P3_ENTVE</name>
<dbReference type="GO" id="GO:0005788">
    <property type="term" value="C:endoplasmic reticulum lumen"/>
    <property type="evidence" value="ECO:0007669"/>
    <property type="project" value="TreeGrafter"/>
</dbReference>
<evidence type="ECO:0000313" key="9">
    <source>
        <dbReference type="EMBL" id="VDD88444.1"/>
    </source>
</evidence>
<evidence type="ECO:0000256" key="6">
    <source>
        <dbReference type="ARBA" id="ARBA00041108"/>
    </source>
</evidence>
<evidence type="ECO:0000256" key="1">
    <source>
        <dbReference type="ARBA" id="ARBA00004240"/>
    </source>
</evidence>
<evidence type="ECO:0000259" key="8">
    <source>
        <dbReference type="PROSITE" id="PS51914"/>
    </source>
</evidence>
<dbReference type="STRING" id="51028.A0A0N4V1P3"/>
<dbReference type="PANTHER" id="PTHR15414:SF0">
    <property type="entry name" value="ENDOPLASMIC RETICULUM LECTIN 1"/>
    <property type="match status" value="1"/>
</dbReference>
<accession>A0A0N4V1P3</accession>
<dbReference type="PROSITE" id="PS51914">
    <property type="entry name" value="MRH"/>
    <property type="match status" value="1"/>
</dbReference>
<keyword evidence="2" id="KW-0732">Signal</keyword>
<dbReference type="InterPro" id="IPR009011">
    <property type="entry name" value="Man6P_isomerase_rcpt-bd_dom_sf"/>
</dbReference>
<keyword evidence="3" id="KW-0256">Endoplasmic reticulum</keyword>
<evidence type="ECO:0000256" key="7">
    <source>
        <dbReference type="ARBA" id="ARBA00041661"/>
    </source>
</evidence>
<dbReference type="InterPro" id="IPR044865">
    <property type="entry name" value="MRH_dom"/>
</dbReference>
<dbReference type="Pfam" id="PF07915">
    <property type="entry name" value="PRKCSH"/>
    <property type="match status" value="2"/>
</dbReference>
<protein>
    <recommendedName>
        <fullName evidence="6">Endoplasmic reticulum lectin 1</fullName>
    </recommendedName>
    <alternativeName>
        <fullName evidence="7">ER lectin</fullName>
    </alternativeName>
</protein>
<evidence type="ECO:0000256" key="2">
    <source>
        <dbReference type="ARBA" id="ARBA00022729"/>
    </source>
</evidence>
<keyword evidence="4" id="KW-1015">Disulfide bond</keyword>
<evidence type="ECO:0000313" key="10">
    <source>
        <dbReference type="Proteomes" id="UP000274131"/>
    </source>
</evidence>
<evidence type="ECO:0000256" key="4">
    <source>
        <dbReference type="ARBA" id="ARBA00023157"/>
    </source>
</evidence>
<dbReference type="EMBL" id="UXUI01007632">
    <property type="protein sequence ID" value="VDD88444.1"/>
    <property type="molecule type" value="Genomic_DNA"/>
</dbReference>
<proteinExistence type="predicted"/>
<evidence type="ECO:0000313" key="11">
    <source>
        <dbReference type="WBParaSite" id="EVEC_0000387901-mRNA-1"/>
    </source>
</evidence>
<comment type="function">
    <text evidence="5">Probable lectin that binds selectively to improperly folded lumenal proteins. May function in endoplasmic reticulum quality control and endoplasmic reticulum-associated degradation (ERAD) of both non-glycosylated proteins and glycoproteins.</text>
</comment>
<dbReference type="Gene3D" id="2.70.130.10">
    <property type="entry name" value="Mannose-6-phosphate receptor binding domain"/>
    <property type="match status" value="2"/>
</dbReference>
<evidence type="ECO:0000256" key="5">
    <source>
        <dbReference type="ARBA" id="ARBA00037585"/>
    </source>
</evidence>
<feature type="domain" description="MRH" evidence="8">
    <location>
        <begin position="97"/>
        <end position="222"/>
    </location>
</feature>
<dbReference type="GO" id="GO:0030970">
    <property type="term" value="P:retrograde protein transport, ER to cytosol"/>
    <property type="evidence" value="ECO:0007669"/>
    <property type="project" value="TreeGrafter"/>
</dbReference>
<dbReference type="Proteomes" id="UP000274131">
    <property type="component" value="Unassembled WGS sequence"/>
</dbReference>
<gene>
    <name evidence="9" type="ORF">EVEC_LOCUS3587</name>
</gene>
<comment type="subcellular location">
    <subcellularLocation>
        <location evidence="1">Endoplasmic reticulum</location>
    </subcellularLocation>
</comment>
<dbReference type="OrthoDB" id="239053at2759"/>
<evidence type="ECO:0000256" key="3">
    <source>
        <dbReference type="ARBA" id="ARBA00022824"/>
    </source>
</evidence>
<keyword evidence="10" id="KW-1185">Reference proteome</keyword>
<dbReference type="AlphaFoldDB" id="A0A0N4V1P3"/>
<dbReference type="PANTHER" id="PTHR15414">
    <property type="entry name" value="OS-9-RELATED"/>
    <property type="match status" value="1"/>
</dbReference>
<dbReference type="InterPro" id="IPR045149">
    <property type="entry name" value="OS-9-like"/>
</dbReference>